<name>A0AAX2LJT7_STRSZ</name>
<reference evidence="1 2" key="1">
    <citation type="submission" date="2018-06" db="EMBL/GenBank/DDBJ databases">
        <authorList>
            <consortium name="Pathogen Informatics"/>
            <person name="Doyle S."/>
        </authorList>
    </citation>
    <scope>NUCLEOTIDE SEQUENCE [LARGE SCALE GENOMIC DNA]</scope>
    <source>
        <strain evidence="1 2">NCTC7023</strain>
    </source>
</reference>
<dbReference type="AlphaFoldDB" id="A0AAX2LJT7"/>
<comment type="caution">
    <text evidence="1">The sequence shown here is derived from an EMBL/GenBank/DDBJ whole genome shotgun (WGS) entry which is preliminary data.</text>
</comment>
<evidence type="ECO:0000313" key="1">
    <source>
        <dbReference type="EMBL" id="SUO81721.1"/>
    </source>
</evidence>
<sequence>MELAKKRRKNTKASPISFKARFREAKRDFTGAASSFSGFTC</sequence>
<proteinExistence type="predicted"/>
<evidence type="ECO:0000313" key="2">
    <source>
        <dbReference type="Proteomes" id="UP000255476"/>
    </source>
</evidence>
<organism evidence="1 2">
    <name type="scientific">Streptococcus equi subsp. zooepidemicus</name>
    <dbReference type="NCBI Taxonomy" id="40041"/>
    <lineage>
        <taxon>Bacteria</taxon>
        <taxon>Bacillati</taxon>
        <taxon>Bacillota</taxon>
        <taxon>Bacilli</taxon>
        <taxon>Lactobacillales</taxon>
        <taxon>Streptococcaceae</taxon>
        <taxon>Streptococcus</taxon>
    </lineage>
</organism>
<protein>
    <submittedName>
        <fullName evidence="1">Uncharacterized protein</fullName>
    </submittedName>
</protein>
<dbReference type="EMBL" id="UHHT01000001">
    <property type="protein sequence ID" value="SUO81721.1"/>
    <property type="molecule type" value="Genomic_DNA"/>
</dbReference>
<dbReference type="Proteomes" id="UP000255476">
    <property type="component" value="Unassembled WGS sequence"/>
</dbReference>
<accession>A0AAX2LJT7</accession>
<gene>
    <name evidence="1" type="ORF">NCTC7023_01070</name>
</gene>